<dbReference type="AlphaFoldDB" id="A0A4S3B357"/>
<dbReference type="Pfam" id="PF19700">
    <property type="entry name" value="DUF6198"/>
    <property type="match status" value="1"/>
</dbReference>
<sequence>MKKTNLLILSLLFYTLTGFGISLTILGNVGVSSFNSLNLSVAHLTSLKVGTVTTMINGLFLLTYTILTRGKLIRSYVIQAISVLCLGQVINFFTYQVFDSISIDHYIARLGLFMLGSIIAGFGTGMVLNLKILAFPIESVCHFLATRLNTSFAKLRYGVDIFSVTTSLVITLVTHGSLFIREGTVISLVLLSSTISVTKSVYEKWYAARDIKLQTQESLTQI</sequence>
<protein>
    <recommendedName>
        <fullName evidence="4">YitT family protein</fullName>
    </recommendedName>
</protein>
<proteinExistence type="predicted"/>
<evidence type="ECO:0008006" key="4">
    <source>
        <dbReference type="Google" id="ProtNLM"/>
    </source>
</evidence>
<dbReference type="PANTHER" id="PTHR40078">
    <property type="entry name" value="INTEGRAL MEMBRANE PROTEIN-RELATED"/>
    <property type="match status" value="1"/>
</dbReference>
<accession>A0A4S3B357</accession>
<evidence type="ECO:0000256" key="1">
    <source>
        <dbReference type="SAM" id="Phobius"/>
    </source>
</evidence>
<evidence type="ECO:0000313" key="3">
    <source>
        <dbReference type="Proteomes" id="UP000310506"/>
    </source>
</evidence>
<keyword evidence="3" id="KW-1185">Reference proteome</keyword>
<feature type="transmembrane region" description="Helical" evidence="1">
    <location>
        <begin position="110"/>
        <end position="134"/>
    </location>
</feature>
<feature type="transmembrane region" description="Helical" evidence="1">
    <location>
        <begin position="44"/>
        <end position="64"/>
    </location>
</feature>
<feature type="transmembrane region" description="Helical" evidence="1">
    <location>
        <begin position="155"/>
        <end position="178"/>
    </location>
</feature>
<dbReference type="EMBL" id="SDGV01000011">
    <property type="protein sequence ID" value="THB61574.1"/>
    <property type="molecule type" value="Genomic_DNA"/>
</dbReference>
<dbReference type="RefSeq" id="WP_136136585.1">
    <property type="nucleotide sequence ID" value="NZ_SDGV01000011.1"/>
</dbReference>
<keyword evidence="1" id="KW-1133">Transmembrane helix</keyword>
<name>A0A4S3B357_9ENTE</name>
<keyword evidence="1" id="KW-0472">Membrane</keyword>
<evidence type="ECO:0000313" key="2">
    <source>
        <dbReference type="EMBL" id="THB61574.1"/>
    </source>
</evidence>
<dbReference type="InterPro" id="IPR038750">
    <property type="entry name" value="YczE/YyaS-like"/>
</dbReference>
<keyword evidence="1" id="KW-0812">Transmembrane</keyword>
<reference evidence="2 3" key="1">
    <citation type="submission" date="2019-01" db="EMBL/GenBank/DDBJ databases">
        <title>Vagococcus silagei sp. nov. isolated from brewer's grain.</title>
        <authorList>
            <person name="Guu J.-R."/>
        </authorList>
    </citation>
    <scope>NUCLEOTIDE SEQUENCE [LARGE SCALE GENOMIC DNA]</scope>
    <source>
        <strain evidence="2 3">2B-2</strain>
    </source>
</reference>
<dbReference type="PANTHER" id="PTHR40078:SF1">
    <property type="entry name" value="INTEGRAL MEMBRANE PROTEIN"/>
    <property type="match status" value="1"/>
</dbReference>
<dbReference type="OrthoDB" id="2040705at2"/>
<comment type="caution">
    <text evidence="2">The sequence shown here is derived from an EMBL/GenBank/DDBJ whole genome shotgun (WGS) entry which is preliminary data.</text>
</comment>
<feature type="transmembrane region" description="Helical" evidence="1">
    <location>
        <begin position="76"/>
        <end position="98"/>
    </location>
</feature>
<organism evidence="2 3">
    <name type="scientific">Vagococcus silagei</name>
    <dbReference type="NCBI Taxonomy" id="2508885"/>
    <lineage>
        <taxon>Bacteria</taxon>
        <taxon>Bacillati</taxon>
        <taxon>Bacillota</taxon>
        <taxon>Bacilli</taxon>
        <taxon>Lactobacillales</taxon>
        <taxon>Enterococcaceae</taxon>
        <taxon>Vagococcus</taxon>
    </lineage>
</organism>
<dbReference type="Proteomes" id="UP000310506">
    <property type="component" value="Unassembled WGS sequence"/>
</dbReference>
<gene>
    <name evidence="2" type="ORF">ESZ54_04970</name>
</gene>